<name>A0A5E4LX39_9HEMI</name>
<protein>
    <submittedName>
        <fullName evidence="4">Armadillo-type fold,Leucine-rich repeat domain, L domain-like,Armadillo-like helical</fullName>
    </submittedName>
</protein>
<dbReference type="InterPro" id="IPR032675">
    <property type="entry name" value="LRR_dom_sf"/>
</dbReference>
<accession>A0A5E4LX39</accession>
<dbReference type="SUPFAM" id="SSF52047">
    <property type="entry name" value="RNI-like"/>
    <property type="match status" value="1"/>
</dbReference>
<evidence type="ECO:0000259" key="2">
    <source>
        <dbReference type="Pfam" id="PF22964"/>
    </source>
</evidence>
<dbReference type="Pfam" id="PF22964">
    <property type="entry name" value="ZER1-like_2nd"/>
    <property type="match status" value="1"/>
</dbReference>
<dbReference type="InterPro" id="IPR016024">
    <property type="entry name" value="ARM-type_fold"/>
</dbReference>
<keyword evidence="5" id="KW-1185">Reference proteome</keyword>
<proteinExistence type="predicted"/>
<evidence type="ECO:0000259" key="3">
    <source>
        <dbReference type="Pfam" id="PF25013"/>
    </source>
</evidence>
<gene>
    <name evidence="4" type="ORF">CINCED_3A022429</name>
</gene>
<dbReference type="PANTHER" id="PTHR12904:SF23">
    <property type="entry name" value="PROTEIN ZER-1 HOMOLOG"/>
    <property type="match status" value="1"/>
</dbReference>
<keyword evidence="1" id="KW-0833">Ubl conjugation pathway</keyword>
<evidence type="ECO:0000256" key="1">
    <source>
        <dbReference type="ARBA" id="ARBA00022786"/>
    </source>
</evidence>
<dbReference type="SUPFAM" id="SSF48371">
    <property type="entry name" value="ARM repeat"/>
    <property type="match status" value="1"/>
</dbReference>
<evidence type="ECO:0000313" key="4">
    <source>
        <dbReference type="EMBL" id="VVC24130.1"/>
    </source>
</evidence>
<dbReference type="OrthoDB" id="5783533at2759"/>
<dbReference type="InterPro" id="IPR055142">
    <property type="entry name" value="ZER1-like_C"/>
</dbReference>
<dbReference type="AlphaFoldDB" id="A0A5E4LX39"/>
<dbReference type="PANTHER" id="PTHR12904">
    <property type="match status" value="1"/>
</dbReference>
<dbReference type="InterPro" id="IPR056845">
    <property type="entry name" value="LRR_Zer-1"/>
</dbReference>
<feature type="domain" description="Zer-1-like leucine-rich repeats region" evidence="3">
    <location>
        <begin position="186"/>
        <end position="329"/>
    </location>
</feature>
<evidence type="ECO:0000313" key="5">
    <source>
        <dbReference type="Proteomes" id="UP000325440"/>
    </source>
</evidence>
<dbReference type="Pfam" id="PF25013">
    <property type="entry name" value="LRR_Zer-1"/>
    <property type="match status" value="1"/>
</dbReference>
<organism evidence="4 5">
    <name type="scientific">Cinara cedri</name>
    <dbReference type="NCBI Taxonomy" id="506608"/>
    <lineage>
        <taxon>Eukaryota</taxon>
        <taxon>Metazoa</taxon>
        <taxon>Ecdysozoa</taxon>
        <taxon>Arthropoda</taxon>
        <taxon>Hexapoda</taxon>
        <taxon>Insecta</taxon>
        <taxon>Pterygota</taxon>
        <taxon>Neoptera</taxon>
        <taxon>Paraneoptera</taxon>
        <taxon>Hemiptera</taxon>
        <taxon>Sternorrhyncha</taxon>
        <taxon>Aphidomorpha</taxon>
        <taxon>Aphidoidea</taxon>
        <taxon>Aphididae</taxon>
        <taxon>Lachninae</taxon>
        <taxon>Cinara</taxon>
    </lineage>
</organism>
<dbReference type="GO" id="GO:0031462">
    <property type="term" value="C:Cul2-RING ubiquitin ligase complex"/>
    <property type="evidence" value="ECO:0007669"/>
    <property type="project" value="TreeGrafter"/>
</dbReference>
<dbReference type="Gene3D" id="3.80.10.10">
    <property type="entry name" value="Ribonuclease Inhibitor"/>
    <property type="match status" value="2"/>
</dbReference>
<dbReference type="Proteomes" id="UP000325440">
    <property type="component" value="Unassembled WGS sequence"/>
</dbReference>
<feature type="domain" description="Protein zer-1 homolog-like C-terminal" evidence="2">
    <location>
        <begin position="467"/>
        <end position="697"/>
    </location>
</feature>
<dbReference type="Gene3D" id="1.25.10.10">
    <property type="entry name" value="Leucine-rich Repeat Variant"/>
    <property type="match status" value="1"/>
</dbReference>
<dbReference type="InterPro" id="IPR011989">
    <property type="entry name" value="ARM-like"/>
</dbReference>
<reference evidence="4 5" key="1">
    <citation type="submission" date="2019-08" db="EMBL/GenBank/DDBJ databases">
        <authorList>
            <person name="Alioto T."/>
            <person name="Alioto T."/>
            <person name="Gomez Garrido J."/>
        </authorList>
    </citation>
    <scope>NUCLEOTIDE SEQUENCE [LARGE SCALE GENOMIC DNA]</scope>
</reference>
<sequence>MNHLGNRRLQTKYKHKKEEFPESLFSLSLKCVAHNLHFICRATSSGYQLNEGIKLPSYISNPFFEIYQNGEQISDYFVSLFKDVTRTNLTSVNINNSKITDDGLLCLLHDNLYDLTLTNCHGLSSKTYINISKHAVKLQLLNIDHSVPINPFEMLKNGLIPRNNFCPPTSNLKHFVLRSIEKFLSCILKNLLNLRVLDLSYCLDLGSFKLNHINQLPYLHTLILFNVDRLPHFIETAHDICTQESLIVLDISQTDQRQGVYKDGNKTLALIVKYFPNLMYLDISGTNLAGKGIAEYSQLYESLSSKKSDILGLESRVDNPLEFLGLYHTTHNACKRHDIPAKSISGDANEIQLFNAAVSCMNKPKQLKNILDDFTYLLKNNRCMQTIQTLDIVLEALTKYVNNRLIQVSGNFTLYYILKSPPFVLTNVTAKRILTTTLTGIEFHKYDGEILFNGCHVICHLRVEDVKIINIITKGLFLRTWNDTYKKAWIILWNATDKASVCKRFLDEFYMDYYKEFFSYFTNQYDLMVHMLGVLGNVAEVKNLRPRLIQRKIIKVLSDQLFSTQEGIEVSYNAARIIAYLASDDNTVWRIKGPIRCQVLKKMTEAMLNWNLDAQLQLDYRSFKSILQLAKVRHTVECVHWAVWALANFTKVCPEKCCSIVIAEGGIRIMHELLEDDQINENMAINSLAKTVINQCMIFMESTEEASQIDK</sequence>
<dbReference type="InterPro" id="IPR051341">
    <property type="entry name" value="Zyg-11_UBL_adapter"/>
</dbReference>
<dbReference type="EMBL" id="CABPRJ010000001">
    <property type="protein sequence ID" value="VVC24130.1"/>
    <property type="molecule type" value="Genomic_DNA"/>
</dbReference>